<accession>A0ABQ1IWP6</accession>
<dbReference type="InterPro" id="IPR008792">
    <property type="entry name" value="PQQD"/>
</dbReference>
<dbReference type="Gene3D" id="1.10.10.1150">
    <property type="entry name" value="Coenzyme PQQ synthesis protein D (PqqD)"/>
    <property type="match status" value="1"/>
</dbReference>
<evidence type="ECO:0000313" key="1">
    <source>
        <dbReference type="EMBL" id="GGB52977.1"/>
    </source>
</evidence>
<dbReference type="Pfam" id="PF05402">
    <property type="entry name" value="PqqD"/>
    <property type="match status" value="1"/>
</dbReference>
<comment type="caution">
    <text evidence="1">The sequence shown here is derived from an EMBL/GenBank/DDBJ whole genome shotgun (WGS) entry which is preliminary data.</text>
</comment>
<gene>
    <name evidence="1" type="ORF">GCM10011505_37450</name>
</gene>
<dbReference type="Proteomes" id="UP000603352">
    <property type="component" value="Unassembled WGS sequence"/>
</dbReference>
<evidence type="ECO:0008006" key="3">
    <source>
        <dbReference type="Google" id="ProtNLM"/>
    </source>
</evidence>
<name>A0ABQ1IWP6_9PROT</name>
<evidence type="ECO:0000313" key="2">
    <source>
        <dbReference type="Proteomes" id="UP000603352"/>
    </source>
</evidence>
<dbReference type="InterPro" id="IPR041881">
    <property type="entry name" value="PqqD_sf"/>
</dbReference>
<sequence length="88" mass="9596">MLYRFSSDVLQVDVDSETMLLNYASGKYFGLTGAVARVADNLRDGASIDEMACHIAGYYDVTEAAARDDLTRILIELQKAGLVISSET</sequence>
<dbReference type="EMBL" id="BMDZ01000052">
    <property type="protein sequence ID" value="GGB52977.1"/>
    <property type="molecule type" value="Genomic_DNA"/>
</dbReference>
<keyword evidence="2" id="KW-1185">Reference proteome</keyword>
<organism evidence="1 2">
    <name type="scientific">Tistrella bauzanensis</name>
    <dbReference type="NCBI Taxonomy" id="657419"/>
    <lineage>
        <taxon>Bacteria</taxon>
        <taxon>Pseudomonadati</taxon>
        <taxon>Pseudomonadota</taxon>
        <taxon>Alphaproteobacteria</taxon>
        <taxon>Geminicoccales</taxon>
        <taxon>Geminicoccaceae</taxon>
        <taxon>Tistrella</taxon>
    </lineage>
</organism>
<reference evidence="2" key="1">
    <citation type="journal article" date="2019" name="Int. J. Syst. Evol. Microbiol.">
        <title>The Global Catalogue of Microorganisms (GCM) 10K type strain sequencing project: providing services to taxonomists for standard genome sequencing and annotation.</title>
        <authorList>
            <consortium name="The Broad Institute Genomics Platform"/>
            <consortium name="The Broad Institute Genome Sequencing Center for Infectious Disease"/>
            <person name="Wu L."/>
            <person name="Ma J."/>
        </authorList>
    </citation>
    <scope>NUCLEOTIDE SEQUENCE [LARGE SCALE GENOMIC DNA]</scope>
    <source>
        <strain evidence="2">CGMCC 1.10188</strain>
    </source>
</reference>
<proteinExistence type="predicted"/>
<protein>
    <recommendedName>
        <fullName evidence="3">PqqD family protein</fullName>
    </recommendedName>
</protein>